<dbReference type="EMBL" id="NHYE01005552">
    <property type="protein sequence ID" value="PPQ70121.1"/>
    <property type="molecule type" value="Genomic_DNA"/>
</dbReference>
<feature type="signal peptide" evidence="1">
    <location>
        <begin position="1"/>
        <end position="22"/>
    </location>
</feature>
<name>A0A409VV45_9AGAR</name>
<evidence type="ECO:0000256" key="1">
    <source>
        <dbReference type="SAM" id="SignalP"/>
    </source>
</evidence>
<accession>A0A409VV45</accession>
<protein>
    <submittedName>
        <fullName evidence="2">Uncharacterized protein</fullName>
    </submittedName>
</protein>
<dbReference type="Proteomes" id="UP000284706">
    <property type="component" value="Unassembled WGS sequence"/>
</dbReference>
<evidence type="ECO:0000313" key="3">
    <source>
        <dbReference type="Proteomes" id="UP000284706"/>
    </source>
</evidence>
<dbReference type="AlphaFoldDB" id="A0A409VV45"/>
<feature type="chain" id="PRO_5019227917" evidence="1">
    <location>
        <begin position="23"/>
        <end position="136"/>
    </location>
</feature>
<keyword evidence="1" id="KW-0732">Signal</keyword>
<sequence>MLSARFRFLCVTFIQSVDVASGITIEVLGSGGFSCLAGIIGIYTPCMERSSQHRTAIDHEGLDNLLRFNNTANRNAVFWRYLRLSVMFGLRWFREEYIRQCLKLDTLMRVHCYSHPSWISLGGVNAYWLFRRVWML</sequence>
<reference evidence="2 3" key="1">
    <citation type="journal article" date="2018" name="Evol. Lett.">
        <title>Horizontal gene cluster transfer increased hallucinogenic mushroom diversity.</title>
        <authorList>
            <person name="Reynolds H.T."/>
            <person name="Vijayakumar V."/>
            <person name="Gluck-Thaler E."/>
            <person name="Korotkin H.B."/>
            <person name="Matheny P.B."/>
            <person name="Slot J.C."/>
        </authorList>
    </citation>
    <scope>NUCLEOTIDE SEQUENCE [LARGE SCALE GENOMIC DNA]</scope>
    <source>
        <strain evidence="2 3">SRW20</strain>
    </source>
</reference>
<gene>
    <name evidence="2" type="ORF">CVT26_013406</name>
</gene>
<proteinExistence type="predicted"/>
<evidence type="ECO:0000313" key="2">
    <source>
        <dbReference type="EMBL" id="PPQ70121.1"/>
    </source>
</evidence>
<dbReference type="InParanoid" id="A0A409VV45"/>
<organism evidence="2 3">
    <name type="scientific">Gymnopilus dilepis</name>
    <dbReference type="NCBI Taxonomy" id="231916"/>
    <lineage>
        <taxon>Eukaryota</taxon>
        <taxon>Fungi</taxon>
        <taxon>Dikarya</taxon>
        <taxon>Basidiomycota</taxon>
        <taxon>Agaricomycotina</taxon>
        <taxon>Agaricomycetes</taxon>
        <taxon>Agaricomycetidae</taxon>
        <taxon>Agaricales</taxon>
        <taxon>Agaricineae</taxon>
        <taxon>Hymenogastraceae</taxon>
        <taxon>Gymnopilus</taxon>
    </lineage>
</organism>
<comment type="caution">
    <text evidence="2">The sequence shown here is derived from an EMBL/GenBank/DDBJ whole genome shotgun (WGS) entry which is preliminary data.</text>
</comment>
<keyword evidence="3" id="KW-1185">Reference proteome</keyword>